<dbReference type="OrthoDB" id="5621159at2"/>
<gene>
    <name evidence="2" type="ORF">E1288_05055</name>
</gene>
<keyword evidence="3" id="KW-1185">Reference proteome</keyword>
<dbReference type="RefSeq" id="WP_132481500.1">
    <property type="nucleotide sequence ID" value="NZ_SMKW01000004.1"/>
</dbReference>
<accession>A0A4R4ZFE3</accession>
<evidence type="ECO:0000259" key="1">
    <source>
        <dbReference type="PROSITE" id="PS50234"/>
    </source>
</evidence>
<dbReference type="PROSITE" id="PS51318">
    <property type="entry name" value="TAT"/>
    <property type="match status" value="1"/>
</dbReference>
<reference evidence="2 3" key="1">
    <citation type="submission" date="2019-03" db="EMBL/GenBank/DDBJ databases">
        <title>Draft genome sequences of novel Actinobacteria.</title>
        <authorList>
            <person name="Sahin N."/>
            <person name="Ay H."/>
            <person name="Saygin H."/>
        </authorList>
    </citation>
    <scope>NUCLEOTIDE SEQUENCE [LARGE SCALE GENOMIC DNA]</scope>
    <source>
        <strain evidence="2 3">7K502</strain>
    </source>
</reference>
<dbReference type="InterPro" id="IPR006311">
    <property type="entry name" value="TAT_signal"/>
</dbReference>
<protein>
    <submittedName>
        <fullName evidence="2">VWA domain-containing protein</fullName>
    </submittedName>
</protein>
<organism evidence="2 3">
    <name type="scientific">Saccharopolyspora elongata</name>
    <dbReference type="NCBI Taxonomy" id="2530387"/>
    <lineage>
        <taxon>Bacteria</taxon>
        <taxon>Bacillati</taxon>
        <taxon>Actinomycetota</taxon>
        <taxon>Actinomycetes</taxon>
        <taxon>Pseudonocardiales</taxon>
        <taxon>Pseudonocardiaceae</taxon>
        <taxon>Saccharopolyspora</taxon>
    </lineage>
</organism>
<dbReference type="EMBL" id="SMKW01000004">
    <property type="protein sequence ID" value="TDD55182.1"/>
    <property type="molecule type" value="Genomic_DNA"/>
</dbReference>
<dbReference type="Pfam" id="PF13519">
    <property type="entry name" value="VWA_2"/>
    <property type="match status" value="1"/>
</dbReference>
<sequence length="584" mass="64104">MARLVQRRHVLGGIAGVALAGAAGAISLSTSTGCSRTETIRVSSSSEKAALVAELIKEYNDAHRAVGGLCARVEMTALTSGKMKNLLAEGAKPPEVWLPTSSMWLRLLEHEGHGDLLVPGARSITRSTLVIAMPGSVAAALEQRNRPLSTWADVLQLAQSGWSSYGKPDWDDFILGRDNAETSTSGLAATVVTYNAAPGELTRERLNAVEVQQFVRDIELSVSNYGDEAVQYMQTIYDQEQRWDSNDPAYRPYLDAVVIQEQMAYVYNLGAPTGDPGRINSQGPKNPLRAVHPRDGTLELDHPFVVMSAATSEQRAIAEDFYRFLIEPDQQKRFADLGFRSLEDATRPTDQLRRTLHVPADQQLNFVPPPDGQLLAAMLESWQNVRRKARVLLLLDLSGSMKESVNDPDTNQDPSKLQLMIPAAQRALDLLNVDDEVGLWTFSSNPSVIKLVPVSRVGDVREELQARIQGLTAVGETALYQAIDEAYQTMTREANPDRINAIVLLSDGANTEPYPGGAPALLAKLDPQARETPIPIFTIPYGQSGDENIKALQEISRITKATYNDTTNPLDIDQTFERVFRNFG</sequence>
<evidence type="ECO:0000313" key="3">
    <source>
        <dbReference type="Proteomes" id="UP000294947"/>
    </source>
</evidence>
<dbReference type="Gene3D" id="3.40.50.410">
    <property type="entry name" value="von Willebrand factor, type A domain"/>
    <property type="match status" value="1"/>
</dbReference>
<dbReference type="Proteomes" id="UP000294947">
    <property type="component" value="Unassembled WGS sequence"/>
</dbReference>
<dbReference type="InterPro" id="IPR002035">
    <property type="entry name" value="VWF_A"/>
</dbReference>
<name>A0A4R4ZFE3_9PSEU</name>
<comment type="caution">
    <text evidence="2">The sequence shown here is derived from an EMBL/GenBank/DDBJ whole genome shotgun (WGS) entry which is preliminary data.</text>
</comment>
<dbReference type="AlphaFoldDB" id="A0A4R4ZFE3"/>
<dbReference type="CDD" id="cd00198">
    <property type="entry name" value="vWFA"/>
    <property type="match status" value="1"/>
</dbReference>
<dbReference type="SMART" id="SM00327">
    <property type="entry name" value="VWA"/>
    <property type="match status" value="1"/>
</dbReference>
<proteinExistence type="predicted"/>
<feature type="domain" description="VWFA" evidence="1">
    <location>
        <begin position="390"/>
        <end position="583"/>
    </location>
</feature>
<dbReference type="SUPFAM" id="SSF53850">
    <property type="entry name" value="Periplasmic binding protein-like II"/>
    <property type="match status" value="1"/>
</dbReference>
<dbReference type="Pfam" id="PF13531">
    <property type="entry name" value="SBP_bac_11"/>
    <property type="match status" value="1"/>
</dbReference>
<evidence type="ECO:0000313" key="2">
    <source>
        <dbReference type="EMBL" id="TDD55182.1"/>
    </source>
</evidence>
<dbReference type="PANTHER" id="PTHR10579:SF43">
    <property type="entry name" value="ZINC FINGER (C3HC4-TYPE RING FINGER) FAMILY PROTEIN"/>
    <property type="match status" value="1"/>
</dbReference>
<dbReference type="PROSITE" id="PS50234">
    <property type="entry name" value="VWFA"/>
    <property type="match status" value="1"/>
</dbReference>
<dbReference type="InterPro" id="IPR051266">
    <property type="entry name" value="CLCR"/>
</dbReference>
<dbReference type="SUPFAM" id="SSF53300">
    <property type="entry name" value="vWA-like"/>
    <property type="match status" value="1"/>
</dbReference>
<dbReference type="InterPro" id="IPR036465">
    <property type="entry name" value="vWFA_dom_sf"/>
</dbReference>
<dbReference type="PANTHER" id="PTHR10579">
    <property type="entry name" value="CALCIUM-ACTIVATED CHLORIDE CHANNEL REGULATOR"/>
    <property type="match status" value="1"/>
</dbReference>
<dbReference type="PROSITE" id="PS51257">
    <property type="entry name" value="PROKAR_LIPOPROTEIN"/>
    <property type="match status" value="1"/>
</dbReference>